<proteinExistence type="predicted"/>
<comment type="caution">
    <text evidence="2">The sequence shown here is derived from an EMBL/GenBank/DDBJ whole genome shotgun (WGS) entry which is preliminary data.</text>
</comment>
<accession>A0AAD4EZ61</accession>
<evidence type="ECO:0000256" key="1">
    <source>
        <dbReference type="SAM" id="MobiDB-lite"/>
    </source>
</evidence>
<gene>
    <name evidence="2" type="ORF">NEMBOFW57_000187</name>
</gene>
<keyword evidence="3" id="KW-1185">Reference proteome</keyword>
<dbReference type="Proteomes" id="UP001197093">
    <property type="component" value="Unassembled WGS sequence"/>
</dbReference>
<protein>
    <submittedName>
        <fullName evidence="2">Uncharacterized protein</fullName>
    </submittedName>
</protein>
<evidence type="ECO:0000313" key="2">
    <source>
        <dbReference type="EMBL" id="KAG7290189.1"/>
    </source>
</evidence>
<sequence length="573" mass="61317">MTTSASSTTVSESTSATSSVAVPEATFSFNETPASPIKIPDISSYLAVQQTDAALLELLGGLPLSSYLNETDGSTVPFFSTTIDGHLATFNLLDHSQLHFCDMVDGNCFTLGANGLHIFPSSGGEVIIAYDAPPTPSTVKRADIVQRVVLPTRTPDPPFTAYAGFVDQCQTPLKSLDPVPEFFFDTVPCDNSRVSDGGNTYKGVCKYVTAMEFNCRKTAKTIIDKSIGSDSVFKDLDVIGKYLGGSKGVQLLVTRAAAYLAALGIESAIAAGAVVAAAAEFIFAAVVVAAVMRQFVDLVGSENIAILWCQSGMVQCESCFQNMRSPHDLIVQALGESFTIASINKFPESFVAQPSPFTIKGYTANTKRQEGGSCSIPDNRLRNGGFEDDGDIVPWPNGQGWWLPEAPSDRVEFSSWDGWQVTTGTDPQATIINSGCFKGSRCLQAYATASPGGSGGARIYQLMNRDFIPGAAYKLNFSYRIDLLGASGGALGGRNYCYIFSHFQFSDVGQPGYMRLDTPVAAEWRTVTRTFKYQAADPKASSDEFEIYVACMSGPGVTVQLAVTFDELSVVPV</sequence>
<dbReference type="Gene3D" id="2.60.120.260">
    <property type="entry name" value="Galactose-binding domain-like"/>
    <property type="match status" value="1"/>
</dbReference>
<organism evidence="2 3">
    <name type="scientific">Staphylotrichum longicolle</name>
    <dbReference type="NCBI Taxonomy" id="669026"/>
    <lineage>
        <taxon>Eukaryota</taxon>
        <taxon>Fungi</taxon>
        <taxon>Dikarya</taxon>
        <taxon>Ascomycota</taxon>
        <taxon>Pezizomycotina</taxon>
        <taxon>Sordariomycetes</taxon>
        <taxon>Sordariomycetidae</taxon>
        <taxon>Sordariales</taxon>
        <taxon>Chaetomiaceae</taxon>
        <taxon>Staphylotrichum</taxon>
    </lineage>
</organism>
<evidence type="ECO:0000313" key="3">
    <source>
        <dbReference type="Proteomes" id="UP001197093"/>
    </source>
</evidence>
<dbReference type="EMBL" id="JAHCVI010000001">
    <property type="protein sequence ID" value="KAG7290189.1"/>
    <property type="molecule type" value="Genomic_DNA"/>
</dbReference>
<reference evidence="2" key="1">
    <citation type="submission" date="2023-02" db="EMBL/GenBank/DDBJ databases">
        <authorList>
            <person name="Palmer J.M."/>
        </authorList>
    </citation>
    <scope>NUCLEOTIDE SEQUENCE</scope>
    <source>
        <strain evidence="2">FW57</strain>
    </source>
</reference>
<feature type="region of interest" description="Disordered" evidence="1">
    <location>
        <begin position="367"/>
        <end position="389"/>
    </location>
</feature>
<name>A0AAD4EZ61_9PEZI</name>
<dbReference type="AlphaFoldDB" id="A0AAD4EZ61"/>